<dbReference type="PANTHER" id="PTHR22648">
    <property type="entry name" value="TRANSCRIPTION TERMINATION FACTOR NUSA"/>
    <property type="match status" value="1"/>
</dbReference>
<evidence type="ECO:0000256" key="5">
    <source>
        <dbReference type="ARBA" id="ARBA00023015"/>
    </source>
</evidence>
<dbReference type="InterPro" id="IPR012340">
    <property type="entry name" value="NA-bd_OB-fold"/>
</dbReference>
<dbReference type="SUPFAM" id="SSF50249">
    <property type="entry name" value="Nucleic acid-binding proteins"/>
    <property type="match status" value="1"/>
</dbReference>
<dbReference type="Gene3D" id="2.40.50.140">
    <property type="entry name" value="Nucleic acid-binding proteins"/>
    <property type="match status" value="1"/>
</dbReference>
<dbReference type="InterPro" id="IPR009019">
    <property type="entry name" value="KH_sf_prok-type"/>
</dbReference>
<keyword evidence="5" id="KW-0805">Transcription regulation</keyword>
<dbReference type="InterPro" id="IPR025249">
    <property type="entry name" value="TF_NusA_KH_1st"/>
</dbReference>
<dbReference type="SUPFAM" id="SSF69705">
    <property type="entry name" value="Transcription factor NusA, N-terminal domain"/>
    <property type="match status" value="1"/>
</dbReference>
<dbReference type="SMART" id="SM00316">
    <property type="entry name" value="S1"/>
    <property type="match status" value="1"/>
</dbReference>
<dbReference type="Pfam" id="PF08529">
    <property type="entry name" value="NusA_N"/>
    <property type="match status" value="1"/>
</dbReference>
<feature type="domain" description="S1 motif" evidence="7">
    <location>
        <begin position="107"/>
        <end position="171"/>
    </location>
</feature>
<dbReference type="NCBIfam" id="TIGR01953">
    <property type="entry name" value="NusA"/>
    <property type="match status" value="1"/>
</dbReference>
<organism evidence="8">
    <name type="scientific">marine sediment metagenome</name>
    <dbReference type="NCBI Taxonomy" id="412755"/>
    <lineage>
        <taxon>unclassified sequences</taxon>
        <taxon>metagenomes</taxon>
        <taxon>ecological metagenomes</taxon>
    </lineage>
</organism>
<sequence>ALASAYKKYAFHDEQDVVVKLDPGSGEVKVYVQKTVAESVSDTGHEISLAEARKLRKSVQVGETVEMKPVLMDAGRIAVHAAKQVILQRLREAEHQKTYEEFSSREGEIATGVVQFISPAQIYVNLGKVEAILPAGEQIPNERYRVGQRLRFYLLKIIQAGRGTQIVVSRTHPNLLRRLFELEIPEVHSGAVRVEAIVREPGYRSKVAISTTQEGIDPIGSCLGARGIRLQNIIKGLNNEKIDL</sequence>
<dbReference type="GO" id="GO:0031564">
    <property type="term" value="P:transcription antitermination"/>
    <property type="evidence" value="ECO:0007669"/>
    <property type="project" value="UniProtKB-KW"/>
</dbReference>
<dbReference type="PROSITE" id="PS50126">
    <property type="entry name" value="S1"/>
    <property type="match status" value="1"/>
</dbReference>
<dbReference type="Pfam" id="PF13184">
    <property type="entry name" value="KH_NusA_1st"/>
    <property type="match status" value="1"/>
</dbReference>
<dbReference type="PANTHER" id="PTHR22648:SF0">
    <property type="entry name" value="TRANSCRIPTION TERMINATION_ANTITERMINATION PROTEIN NUSA"/>
    <property type="match status" value="1"/>
</dbReference>
<dbReference type="EMBL" id="BART01032427">
    <property type="protein sequence ID" value="GAH10829.1"/>
    <property type="molecule type" value="Genomic_DNA"/>
</dbReference>
<evidence type="ECO:0000256" key="3">
    <source>
        <dbReference type="ARBA" id="ARBA00022814"/>
    </source>
</evidence>
<dbReference type="Gene3D" id="3.30.300.20">
    <property type="match status" value="1"/>
</dbReference>
<accession>X1E0Y1</accession>
<reference evidence="8" key="1">
    <citation type="journal article" date="2014" name="Front. Microbiol.">
        <title>High frequency of phylogenetically diverse reductive dehalogenase-homologous genes in deep subseafloor sedimentary metagenomes.</title>
        <authorList>
            <person name="Kawai M."/>
            <person name="Futagami T."/>
            <person name="Toyoda A."/>
            <person name="Takaki Y."/>
            <person name="Nishi S."/>
            <person name="Hori S."/>
            <person name="Arai W."/>
            <person name="Tsubouchi T."/>
            <person name="Morono Y."/>
            <person name="Uchiyama I."/>
            <person name="Ito T."/>
            <person name="Fujiyama A."/>
            <person name="Inagaki F."/>
            <person name="Takami H."/>
        </authorList>
    </citation>
    <scope>NUCLEOTIDE SEQUENCE</scope>
    <source>
        <strain evidence="8">Expedition CK06-06</strain>
    </source>
</reference>
<dbReference type="GO" id="GO:0003700">
    <property type="term" value="F:DNA-binding transcription factor activity"/>
    <property type="evidence" value="ECO:0007669"/>
    <property type="project" value="InterPro"/>
</dbReference>
<keyword evidence="6" id="KW-0804">Transcription</keyword>
<dbReference type="Pfam" id="PF00575">
    <property type="entry name" value="S1"/>
    <property type="match status" value="1"/>
</dbReference>
<keyword evidence="2" id="KW-0963">Cytoplasm</keyword>
<name>X1E0Y1_9ZZZZ</name>
<dbReference type="GO" id="GO:0003723">
    <property type="term" value="F:RNA binding"/>
    <property type="evidence" value="ECO:0007669"/>
    <property type="project" value="UniProtKB-KW"/>
</dbReference>
<dbReference type="InterPro" id="IPR030842">
    <property type="entry name" value="TF_NusA_bacterial"/>
</dbReference>
<dbReference type="InterPro" id="IPR013735">
    <property type="entry name" value="TF_NusA_N"/>
</dbReference>
<dbReference type="InterPro" id="IPR003029">
    <property type="entry name" value="S1_domain"/>
</dbReference>
<dbReference type="Gene3D" id="3.30.1480.10">
    <property type="entry name" value="NusA, N-terminal domain"/>
    <property type="match status" value="1"/>
</dbReference>
<dbReference type="CDD" id="cd02134">
    <property type="entry name" value="KH-II_NusA_rpt1"/>
    <property type="match status" value="1"/>
</dbReference>
<evidence type="ECO:0000259" key="7">
    <source>
        <dbReference type="PROSITE" id="PS50126"/>
    </source>
</evidence>
<dbReference type="GO" id="GO:0005829">
    <property type="term" value="C:cytosol"/>
    <property type="evidence" value="ECO:0007669"/>
    <property type="project" value="TreeGrafter"/>
</dbReference>
<evidence type="ECO:0000256" key="6">
    <source>
        <dbReference type="ARBA" id="ARBA00023163"/>
    </source>
</evidence>
<dbReference type="InterPro" id="IPR010213">
    <property type="entry name" value="TF_NusA"/>
</dbReference>
<comment type="caution">
    <text evidence="8">The sequence shown here is derived from an EMBL/GenBank/DDBJ whole genome shotgun (WGS) entry which is preliminary data.</text>
</comment>
<evidence type="ECO:0000256" key="1">
    <source>
        <dbReference type="ARBA" id="ARBA00022472"/>
    </source>
</evidence>
<dbReference type="InterPro" id="IPR036555">
    <property type="entry name" value="NusA_N_sf"/>
</dbReference>
<dbReference type="GO" id="GO:0006353">
    <property type="term" value="P:DNA-templated transcription termination"/>
    <property type="evidence" value="ECO:0007669"/>
    <property type="project" value="UniProtKB-KW"/>
</dbReference>
<evidence type="ECO:0000256" key="4">
    <source>
        <dbReference type="ARBA" id="ARBA00022884"/>
    </source>
</evidence>
<keyword evidence="1" id="KW-0806">Transcription termination</keyword>
<protein>
    <recommendedName>
        <fullName evidence="7">S1 motif domain-containing protein</fullName>
    </recommendedName>
</protein>
<keyword evidence="4" id="KW-0694">RNA-binding</keyword>
<dbReference type="SUPFAM" id="SSF54814">
    <property type="entry name" value="Prokaryotic type KH domain (KH-domain type II)"/>
    <property type="match status" value="1"/>
</dbReference>
<dbReference type="AlphaFoldDB" id="X1E0Y1"/>
<gene>
    <name evidence="8" type="ORF">S01H4_56040</name>
</gene>
<feature type="non-terminal residue" evidence="8">
    <location>
        <position position="1"/>
    </location>
</feature>
<feature type="non-terminal residue" evidence="8">
    <location>
        <position position="244"/>
    </location>
</feature>
<dbReference type="CDD" id="cd04455">
    <property type="entry name" value="S1_NusA"/>
    <property type="match status" value="1"/>
</dbReference>
<keyword evidence="3" id="KW-0889">Transcription antitermination</keyword>
<evidence type="ECO:0000313" key="8">
    <source>
        <dbReference type="EMBL" id="GAH10829.1"/>
    </source>
</evidence>
<dbReference type="InterPro" id="IPR015946">
    <property type="entry name" value="KH_dom-like_a/b"/>
</dbReference>
<proteinExistence type="predicted"/>
<evidence type="ECO:0000256" key="2">
    <source>
        <dbReference type="ARBA" id="ARBA00022490"/>
    </source>
</evidence>